<sequence>MLYTCLDFMCELNCLAFYRSVICLSFYSLSLILVSHSGDEAIQTRNKYWCVSYDSLQPLDLSKPDCLLELLENAPFHNSHVELDHFCTRDLC</sequence>
<dbReference type="EMBL" id="GCES01106293">
    <property type="protein sequence ID" value="JAQ80029.1"/>
    <property type="molecule type" value="Transcribed_RNA"/>
</dbReference>
<feature type="transmembrane region" description="Helical" evidence="1">
    <location>
        <begin position="16"/>
        <end position="35"/>
    </location>
</feature>
<keyword evidence="1" id="KW-0472">Membrane</keyword>
<dbReference type="AlphaFoldDB" id="A0A146SHD6"/>
<proteinExistence type="predicted"/>
<accession>A0A146SHD6</accession>
<keyword evidence="1" id="KW-0812">Transmembrane</keyword>
<protein>
    <submittedName>
        <fullName evidence="2">Uncharacterized protein</fullName>
    </submittedName>
</protein>
<organism evidence="2">
    <name type="scientific">Fundulus heteroclitus</name>
    <name type="common">Killifish</name>
    <name type="synonym">Mummichog</name>
    <dbReference type="NCBI Taxonomy" id="8078"/>
    <lineage>
        <taxon>Eukaryota</taxon>
        <taxon>Metazoa</taxon>
        <taxon>Chordata</taxon>
        <taxon>Craniata</taxon>
        <taxon>Vertebrata</taxon>
        <taxon>Euteleostomi</taxon>
        <taxon>Actinopterygii</taxon>
        <taxon>Neopterygii</taxon>
        <taxon>Teleostei</taxon>
        <taxon>Neoteleostei</taxon>
        <taxon>Acanthomorphata</taxon>
        <taxon>Ovalentaria</taxon>
        <taxon>Atherinomorphae</taxon>
        <taxon>Cyprinodontiformes</taxon>
        <taxon>Fundulidae</taxon>
        <taxon>Fundulus</taxon>
    </lineage>
</organism>
<reference evidence="2" key="1">
    <citation type="submission" date="2015-01" db="EMBL/GenBank/DDBJ databases">
        <title>EvidentialGene: Evidence-directed Construction of Complete mRNA Transcriptomes without Genomes.</title>
        <authorList>
            <person name="Gilbert D.G."/>
        </authorList>
    </citation>
    <scope>NUCLEOTIDE SEQUENCE</scope>
</reference>
<evidence type="ECO:0000313" key="2">
    <source>
        <dbReference type="EMBL" id="JAQ80029.1"/>
    </source>
</evidence>
<keyword evidence="1" id="KW-1133">Transmembrane helix</keyword>
<name>A0A146SHD6_FUNHE</name>
<evidence type="ECO:0000256" key="1">
    <source>
        <dbReference type="SAM" id="Phobius"/>
    </source>
</evidence>
<dbReference type="EMBL" id="GCES01142423">
    <property type="protein sequence ID" value="JAQ43899.1"/>
    <property type="molecule type" value="Transcribed_RNA"/>
</dbReference>